<evidence type="ECO:0000256" key="1">
    <source>
        <dbReference type="PROSITE-ProRule" id="PRU00152"/>
    </source>
</evidence>
<keyword evidence="2" id="KW-0472">Membrane</keyword>
<keyword evidence="5" id="KW-1185">Reference proteome</keyword>
<reference evidence="4" key="3">
    <citation type="submission" date="2023-05" db="EMBL/GenBank/DDBJ databases">
        <authorList>
            <person name="Smith C.H."/>
        </authorList>
    </citation>
    <scope>NUCLEOTIDE SEQUENCE</scope>
    <source>
        <strain evidence="4">CHS0354</strain>
        <tissue evidence="4">Mantle</tissue>
    </source>
</reference>
<accession>A0AAE0VE53</accession>
<dbReference type="Gene3D" id="2.60.60.20">
    <property type="entry name" value="PLAT/LH2 domain"/>
    <property type="match status" value="1"/>
</dbReference>
<dbReference type="Proteomes" id="UP001195483">
    <property type="component" value="Unassembled WGS sequence"/>
</dbReference>
<evidence type="ECO:0000313" key="4">
    <source>
        <dbReference type="EMBL" id="KAK3575983.1"/>
    </source>
</evidence>
<comment type="caution">
    <text evidence="4">The sequence shown here is derived from an EMBL/GenBank/DDBJ whole genome shotgun (WGS) entry which is preliminary data.</text>
</comment>
<protein>
    <recommendedName>
        <fullName evidence="3">PLAT domain-containing protein</fullName>
    </recommendedName>
</protein>
<comment type="caution">
    <text evidence="1">Lacks conserved residue(s) required for the propagation of feature annotation.</text>
</comment>
<sequence>MASDAKSNALSLWNDTESQNNFIYYLLGGFLFIFILCFLITRILRRKEPNVMVLTSLEDDCFETEPHTYYIVVVSTSYLPGSSCNRNIKVFVQLEGEHGKTPYIQLKTNYAGQNILQRGVTDLFLVKVQEKIGKIEGLIFVMSTGADKNIPWRVRCVKLYNPCTEVTMSPSVKFMTINICTDKETLKLVDSSLEEAVTKAEALFTRFSLNIISLYLQPIMQVLFPRLCSCTHPIQLTT</sequence>
<dbReference type="EMBL" id="JAEAOA010001413">
    <property type="protein sequence ID" value="KAK3575983.1"/>
    <property type="molecule type" value="Genomic_DNA"/>
</dbReference>
<dbReference type="AlphaFoldDB" id="A0AAE0VE53"/>
<dbReference type="SUPFAM" id="SSF49723">
    <property type="entry name" value="Lipase/lipooxygenase domain (PLAT/LH2 domain)"/>
    <property type="match status" value="1"/>
</dbReference>
<dbReference type="InterPro" id="IPR036392">
    <property type="entry name" value="PLAT/LH2_dom_sf"/>
</dbReference>
<gene>
    <name evidence="4" type="ORF">CHS0354_023414</name>
</gene>
<organism evidence="4 5">
    <name type="scientific">Potamilus streckersoni</name>
    <dbReference type="NCBI Taxonomy" id="2493646"/>
    <lineage>
        <taxon>Eukaryota</taxon>
        <taxon>Metazoa</taxon>
        <taxon>Spiralia</taxon>
        <taxon>Lophotrochozoa</taxon>
        <taxon>Mollusca</taxon>
        <taxon>Bivalvia</taxon>
        <taxon>Autobranchia</taxon>
        <taxon>Heteroconchia</taxon>
        <taxon>Palaeoheterodonta</taxon>
        <taxon>Unionida</taxon>
        <taxon>Unionoidea</taxon>
        <taxon>Unionidae</taxon>
        <taxon>Ambleminae</taxon>
        <taxon>Lampsilini</taxon>
        <taxon>Potamilus</taxon>
    </lineage>
</organism>
<feature type="transmembrane region" description="Helical" evidence="2">
    <location>
        <begin position="22"/>
        <end position="44"/>
    </location>
</feature>
<reference evidence="4" key="2">
    <citation type="journal article" date="2021" name="Genome Biol. Evol.">
        <title>Developing a high-quality reference genome for a parasitic bivalve with doubly uniparental inheritance (Bivalvia: Unionida).</title>
        <authorList>
            <person name="Smith C.H."/>
        </authorList>
    </citation>
    <scope>NUCLEOTIDE SEQUENCE</scope>
    <source>
        <strain evidence="4">CHS0354</strain>
        <tissue evidence="4">Mantle</tissue>
    </source>
</reference>
<dbReference type="InterPro" id="IPR001024">
    <property type="entry name" value="PLAT/LH2_dom"/>
</dbReference>
<evidence type="ECO:0000313" key="5">
    <source>
        <dbReference type="Proteomes" id="UP001195483"/>
    </source>
</evidence>
<evidence type="ECO:0000256" key="2">
    <source>
        <dbReference type="SAM" id="Phobius"/>
    </source>
</evidence>
<name>A0AAE0VE53_9BIVA</name>
<keyword evidence="2" id="KW-0812">Transmembrane</keyword>
<keyword evidence="2" id="KW-1133">Transmembrane helix</keyword>
<feature type="domain" description="PLAT" evidence="3">
    <location>
        <begin position="68"/>
        <end position="194"/>
    </location>
</feature>
<proteinExistence type="predicted"/>
<evidence type="ECO:0000259" key="3">
    <source>
        <dbReference type="PROSITE" id="PS50095"/>
    </source>
</evidence>
<dbReference type="PROSITE" id="PS50095">
    <property type="entry name" value="PLAT"/>
    <property type="match status" value="1"/>
</dbReference>
<reference evidence="4" key="1">
    <citation type="journal article" date="2021" name="Genome Biol. Evol.">
        <title>A High-Quality Reference Genome for a Parasitic Bivalve with Doubly Uniparental Inheritance (Bivalvia: Unionida).</title>
        <authorList>
            <person name="Smith C.H."/>
        </authorList>
    </citation>
    <scope>NUCLEOTIDE SEQUENCE</scope>
    <source>
        <strain evidence="4">CHS0354</strain>
    </source>
</reference>